<keyword evidence="2" id="KW-1133">Transmembrane helix</keyword>
<dbReference type="GO" id="GO:0005737">
    <property type="term" value="C:cytoplasm"/>
    <property type="evidence" value="ECO:0007669"/>
    <property type="project" value="TreeGrafter"/>
</dbReference>
<dbReference type="GO" id="GO:0006457">
    <property type="term" value="P:protein folding"/>
    <property type="evidence" value="ECO:0007669"/>
    <property type="project" value="TreeGrafter"/>
</dbReference>
<dbReference type="Proteomes" id="UP000298030">
    <property type="component" value="Unassembled WGS sequence"/>
</dbReference>
<gene>
    <name evidence="4" type="ORF">FA13DRAFT_1729311</name>
</gene>
<dbReference type="AlphaFoldDB" id="A0A4Y7TKD8"/>
<keyword evidence="2" id="KW-0812">Transmembrane</keyword>
<feature type="region of interest" description="Disordered" evidence="1">
    <location>
        <begin position="417"/>
        <end position="445"/>
    </location>
</feature>
<feature type="domain" description="CS" evidence="3">
    <location>
        <begin position="7"/>
        <end position="212"/>
    </location>
</feature>
<name>A0A4Y7TKD8_COPMI</name>
<evidence type="ECO:0000259" key="3">
    <source>
        <dbReference type="PROSITE" id="PS51203"/>
    </source>
</evidence>
<comment type="caution">
    <text evidence="4">The sequence shown here is derived from an EMBL/GenBank/DDBJ whole genome shotgun (WGS) entry which is preliminary data.</text>
</comment>
<feature type="region of interest" description="Disordered" evidence="1">
    <location>
        <begin position="75"/>
        <end position="98"/>
    </location>
</feature>
<feature type="compositionally biased region" description="Low complexity" evidence="1">
    <location>
        <begin position="88"/>
        <end position="98"/>
    </location>
</feature>
<feature type="transmembrane region" description="Helical" evidence="2">
    <location>
        <begin position="467"/>
        <end position="492"/>
    </location>
</feature>
<protein>
    <recommendedName>
        <fullName evidence="3">CS domain-containing protein</fullName>
    </recommendedName>
</protein>
<dbReference type="Gene3D" id="2.60.40.790">
    <property type="match status" value="1"/>
</dbReference>
<reference evidence="4 5" key="1">
    <citation type="journal article" date="2019" name="Nat. Ecol. Evol.">
        <title>Megaphylogeny resolves global patterns of mushroom evolution.</title>
        <authorList>
            <person name="Varga T."/>
            <person name="Krizsan K."/>
            <person name="Foldi C."/>
            <person name="Dima B."/>
            <person name="Sanchez-Garcia M."/>
            <person name="Sanchez-Ramirez S."/>
            <person name="Szollosi G.J."/>
            <person name="Szarkandi J.G."/>
            <person name="Papp V."/>
            <person name="Albert L."/>
            <person name="Andreopoulos W."/>
            <person name="Angelini C."/>
            <person name="Antonin V."/>
            <person name="Barry K.W."/>
            <person name="Bougher N.L."/>
            <person name="Buchanan P."/>
            <person name="Buyck B."/>
            <person name="Bense V."/>
            <person name="Catcheside P."/>
            <person name="Chovatia M."/>
            <person name="Cooper J."/>
            <person name="Damon W."/>
            <person name="Desjardin D."/>
            <person name="Finy P."/>
            <person name="Geml J."/>
            <person name="Haridas S."/>
            <person name="Hughes K."/>
            <person name="Justo A."/>
            <person name="Karasinski D."/>
            <person name="Kautmanova I."/>
            <person name="Kiss B."/>
            <person name="Kocsube S."/>
            <person name="Kotiranta H."/>
            <person name="LaButti K.M."/>
            <person name="Lechner B.E."/>
            <person name="Liimatainen K."/>
            <person name="Lipzen A."/>
            <person name="Lukacs Z."/>
            <person name="Mihaltcheva S."/>
            <person name="Morgado L.N."/>
            <person name="Niskanen T."/>
            <person name="Noordeloos M.E."/>
            <person name="Ohm R.A."/>
            <person name="Ortiz-Santana B."/>
            <person name="Ovrebo C."/>
            <person name="Racz N."/>
            <person name="Riley R."/>
            <person name="Savchenko A."/>
            <person name="Shiryaev A."/>
            <person name="Soop K."/>
            <person name="Spirin V."/>
            <person name="Szebenyi C."/>
            <person name="Tomsovsky M."/>
            <person name="Tulloss R.E."/>
            <person name="Uehling J."/>
            <person name="Grigoriev I.V."/>
            <person name="Vagvolgyi C."/>
            <person name="Papp T."/>
            <person name="Martin F.M."/>
            <person name="Miettinen O."/>
            <person name="Hibbett D.S."/>
            <person name="Nagy L.G."/>
        </authorList>
    </citation>
    <scope>NUCLEOTIDE SEQUENCE [LARGE SCALE GENOMIC DNA]</scope>
    <source>
        <strain evidence="4 5">FP101781</strain>
    </source>
</reference>
<dbReference type="InterPro" id="IPR037898">
    <property type="entry name" value="NudC_fam"/>
</dbReference>
<keyword evidence="5" id="KW-1185">Reference proteome</keyword>
<evidence type="ECO:0000256" key="2">
    <source>
        <dbReference type="SAM" id="Phobius"/>
    </source>
</evidence>
<feature type="region of interest" description="Disordered" evidence="1">
    <location>
        <begin position="139"/>
        <end position="175"/>
    </location>
</feature>
<dbReference type="SUPFAM" id="SSF49764">
    <property type="entry name" value="HSP20-like chaperones"/>
    <property type="match status" value="1"/>
</dbReference>
<organism evidence="4 5">
    <name type="scientific">Coprinellus micaceus</name>
    <name type="common">Glistening ink-cap mushroom</name>
    <name type="synonym">Coprinus micaceus</name>
    <dbReference type="NCBI Taxonomy" id="71717"/>
    <lineage>
        <taxon>Eukaryota</taxon>
        <taxon>Fungi</taxon>
        <taxon>Dikarya</taxon>
        <taxon>Basidiomycota</taxon>
        <taxon>Agaricomycotina</taxon>
        <taxon>Agaricomycetes</taxon>
        <taxon>Agaricomycetidae</taxon>
        <taxon>Agaricales</taxon>
        <taxon>Agaricineae</taxon>
        <taxon>Psathyrellaceae</taxon>
        <taxon>Coprinellus</taxon>
    </lineage>
</organism>
<dbReference type="GO" id="GO:0051082">
    <property type="term" value="F:unfolded protein binding"/>
    <property type="evidence" value="ECO:0007669"/>
    <property type="project" value="TreeGrafter"/>
</dbReference>
<dbReference type="OrthoDB" id="266138at2759"/>
<evidence type="ECO:0000256" key="1">
    <source>
        <dbReference type="SAM" id="MobiDB-lite"/>
    </source>
</evidence>
<dbReference type="EMBL" id="QPFP01000009">
    <property type="protein sequence ID" value="TEB34655.1"/>
    <property type="molecule type" value="Genomic_DNA"/>
</dbReference>
<proteinExistence type="predicted"/>
<dbReference type="InterPro" id="IPR008978">
    <property type="entry name" value="HSP20-like_chaperone"/>
</dbReference>
<sequence length="502" mass="54889">MERYNERTYFPYSWHQSHDQATVLVLVPHNTQDEDLSVTIDNEYLIVGVKGQTPTIKGRLYSNVDTSSSVWQLEPRASRGLSTRERTTSTASSASTQSSYAFVSSDPDISSSFAASLASGPVSESEYAYSPAPSSPLLIPVDGSQLPPRRRLPSNIASSRSVSPGRRAAQGVGLPSMPSSFSSLESLHSPQSGRLLTIHLEKQKPIIWPSLVVGPVPEALSPVSANSVVFNASEELEHRYNMDPTSLALIALELADIRKDKEEAFEYFLRAWHYAHVPSATMRLVSLYLPLCLTSDLPDSEWTEEDPTRGTLAYYLRCIGGRRGVAQLYLEAGLLHLEGAATTLLTASYSSLSSIRMPLQSQIGDGGTEAWKRDREAAARYFERARVLQPDLDIPSLPLEGAVPELEIPSLDLAATSTPESYHSGPESLSGGTDCEAPTIRRRRDKKPEVEIVNASKADLEDMDDQWFYYVPSLVGAGTALLVLGVVGVLSLSNWSRRSQSS</sequence>
<keyword evidence="2" id="KW-0472">Membrane</keyword>
<dbReference type="Pfam" id="PF04969">
    <property type="entry name" value="CS"/>
    <property type="match status" value="1"/>
</dbReference>
<evidence type="ECO:0000313" key="4">
    <source>
        <dbReference type="EMBL" id="TEB34655.1"/>
    </source>
</evidence>
<dbReference type="CDD" id="cd06467">
    <property type="entry name" value="p23_NUDC_like"/>
    <property type="match status" value="1"/>
</dbReference>
<dbReference type="InterPro" id="IPR007052">
    <property type="entry name" value="CS_dom"/>
</dbReference>
<dbReference type="STRING" id="71717.A0A4Y7TKD8"/>
<accession>A0A4Y7TKD8</accession>
<dbReference type="PANTHER" id="PTHR12356">
    <property type="entry name" value="NUCLEAR MOVEMENT PROTEIN NUDC"/>
    <property type="match status" value="1"/>
</dbReference>
<evidence type="ECO:0000313" key="5">
    <source>
        <dbReference type="Proteomes" id="UP000298030"/>
    </source>
</evidence>
<dbReference type="PROSITE" id="PS51203">
    <property type="entry name" value="CS"/>
    <property type="match status" value="1"/>
</dbReference>